<dbReference type="InterPro" id="IPR006901">
    <property type="entry name" value="TrmK"/>
</dbReference>
<organism evidence="1 2">
    <name type="scientific">Anaerococcus nagyae</name>
    <dbReference type="NCBI Taxonomy" id="1755241"/>
    <lineage>
        <taxon>Bacteria</taxon>
        <taxon>Bacillati</taxon>
        <taxon>Bacillota</taxon>
        <taxon>Tissierellia</taxon>
        <taxon>Tissierellales</taxon>
        <taxon>Peptoniphilaceae</taxon>
        <taxon>Anaerococcus</taxon>
    </lineage>
</organism>
<dbReference type="EMBL" id="QVEU01000009">
    <property type="protein sequence ID" value="RGB74703.1"/>
    <property type="molecule type" value="Genomic_DNA"/>
</dbReference>
<gene>
    <name evidence="1" type="ORF">DXA39_08025</name>
</gene>
<dbReference type="GO" id="GO:0160105">
    <property type="term" value="F:tRNA (adenine(22)-N1)-methyltransferase activity"/>
    <property type="evidence" value="ECO:0007669"/>
    <property type="project" value="InterPro"/>
</dbReference>
<dbReference type="PIRSF" id="PIRSF018637">
    <property type="entry name" value="TrmK"/>
    <property type="match status" value="1"/>
</dbReference>
<reference evidence="1 2" key="1">
    <citation type="submission" date="2018-08" db="EMBL/GenBank/DDBJ databases">
        <title>A genome reference for cultivated species of the human gut microbiota.</title>
        <authorList>
            <person name="Zou Y."/>
            <person name="Xue W."/>
            <person name="Luo G."/>
        </authorList>
    </citation>
    <scope>NUCLEOTIDE SEQUENCE [LARGE SCALE GENOMIC DNA]</scope>
    <source>
        <strain evidence="1 2">OF01-3</strain>
    </source>
</reference>
<dbReference type="SUPFAM" id="SSF53335">
    <property type="entry name" value="S-adenosyl-L-methionine-dependent methyltransferases"/>
    <property type="match status" value="1"/>
</dbReference>
<accession>A0A3E2TFP2</accession>
<proteinExistence type="predicted"/>
<dbReference type="AlphaFoldDB" id="A0A3E2TFP2"/>
<keyword evidence="1" id="KW-0489">Methyltransferase</keyword>
<dbReference type="OrthoDB" id="5881184at2"/>
<keyword evidence="2" id="KW-1185">Reference proteome</keyword>
<keyword evidence="1" id="KW-0808">Transferase</keyword>
<dbReference type="Proteomes" id="UP000261011">
    <property type="component" value="Unassembled WGS sequence"/>
</dbReference>
<evidence type="ECO:0000313" key="2">
    <source>
        <dbReference type="Proteomes" id="UP000261011"/>
    </source>
</evidence>
<dbReference type="GO" id="GO:0032259">
    <property type="term" value="P:methylation"/>
    <property type="evidence" value="ECO:0007669"/>
    <property type="project" value="UniProtKB-KW"/>
</dbReference>
<name>A0A3E2TFP2_9FIRM</name>
<dbReference type="InterPro" id="IPR029063">
    <property type="entry name" value="SAM-dependent_MTases_sf"/>
</dbReference>
<dbReference type="RefSeq" id="WP_117522199.1">
    <property type="nucleotide sequence ID" value="NZ_AP031484.1"/>
</dbReference>
<dbReference type="PANTHER" id="PTHR38451">
    <property type="entry name" value="TRNA (ADENINE(22)-N(1))-METHYLTRANSFERASE"/>
    <property type="match status" value="1"/>
</dbReference>
<comment type="caution">
    <text evidence="1">The sequence shown here is derived from an EMBL/GenBank/DDBJ whole genome shotgun (WGS) entry which is preliminary data.</text>
</comment>
<sequence>MNDKKRLMDIINIIDPGKRVIDVGTDHGLVPLYLAKNELCDDILGTDISASSLKKLEDELDDSLKKVIKTKVTDGFNGIEKKDKQIAVIAGMGANTIIDIINNSLDFAKNLDYMILESNIATERLRKFLINNNFEIQRDFLTYENNKYYDILKVSYGYPNELTLSEIYYGFENIKKHSDVLRSKLEKDYEKNSKFRDDIVKNSKNQSGLEKIDERLAAIDEVYEIWKLKN</sequence>
<dbReference type="Pfam" id="PF12847">
    <property type="entry name" value="Methyltransf_18"/>
    <property type="match status" value="1"/>
</dbReference>
<dbReference type="Gene3D" id="3.40.50.150">
    <property type="entry name" value="Vaccinia Virus protein VP39"/>
    <property type="match status" value="1"/>
</dbReference>
<protein>
    <submittedName>
        <fullName evidence="1">SAM-dependent methyltransferase</fullName>
    </submittedName>
</protein>
<dbReference type="PANTHER" id="PTHR38451:SF1">
    <property type="entry name" value="TRNA (ADENINE(22)-N(1))-METHYLTRANSFERASE"/>
    <property type="match status" value="1"/>
</dbReference>
<evidence type="ECO:0000313" key="1">
    <source>
        <dbReference type="EMBL" id="RGB74703.1"/>
    </source>
</evidence>